<accession>A0A1H4IXG8</accession>
<dbReference type="PANTHER" id="PTHR30466:SF11">
    <property type="entry name" value="FLAVIN-DEPENDENT MONOOXYGENASE, REDUCTASE SUBUNIT HSAB"/>
    <property type="match status" value="1"/>
</dbReference>
<dbReference type="OrthoDB" id="9792858at2"/>
<dbReference type="EMBL" id="FNTL01000002">
    <property type="protein sequence ID" value="SEB38703.1"/>
    <property type="molecule type" value="Genomic_DNA"/>
</dbReference>
<evidence type="ECO:0000313" key="4">
    <source>
        <dbReference type="EMBL" id="SEB38703.1"/>
    </source>
</evidence>
<keyword evidence="2" id="KW-0560">Oxidoreductase</keyword>
<evidence type="ECO:0000256" key="1">
    <source>
        <dbReference type="ARBA" id="ARBA00008898"/>
    </source>
</evidence>
<name>A0A1H4IXG8_RHOJO</name>
<evidence type="ECO:0000259" key="3">
    <source>
        <dbReference type="SMART" id="SM00903"/>
    </source>
</evidence>
<evidence type="ECO:0000313" key="5">
    <source>
        <dbReference type="Proteomes" id="UP000183407"/>
    </source>
</evidence>
<comment type="similarity">
    <text evidence="1">Belongs to the non-flavoprotein flavin reductase family.</text>
</comment>
<dbReference type="SMART" id="SM00903">
    <property type="entry name" value="Flavin_Reduct"/>
    <property type="match status" value="1"/>
</dbReference>
<proteinExistence type="inferred from homology"/>
<feature type="domain" description="Flavin reductase like" evidence="3">
    <location>
        <begin position="13"/>
        <end position="156"/>
    </location>
</feature>
<dbReference type="Gene3D" id="2.30.110.10">
    <property type="entry name" value="Electron Transport, Fmn-binding Protein, Chain A"/>
    <property type="match status" value="1"/>
</dbReference>
<dbReference type="InterPro" id="IPR050268">
    <property type="entry name" value="NADH-dep_flavin_reductase"/>
</dbReference>
<dbReference type="InterPro" id="IPR012349">
    <property type="entry name" value="Split_barrel_FMN-bd"/>
</dbReference>
<evidence type="ECO:0000256" key="2">
    <source>
        <dbReference type="ARBA" id="ARBA00023002"/>
    </source>
</evidence>
<dbReference type="GO" id="GO:0042602">
    <property type="term" value="F:riboflavin reductase (NADPH) activity"/>
    <property type="evidence" value="ECO:0007669"/>
    <property type="project" value="TreeGrafter"/>
</dbReference>
<sequence>MSTNQAESFREVLGHFASGLTIITGITDDGPAGFTCQAFSSLSLDPPMILVLPSKTSTSWPKIGGAGKFCVNILADHQEQVSAKFAKSGTDKFAGVTWEPSPMGQPILDGACAWIDCRVNAVHHGGDHLIVVGAVEGLASRPDSRPLLFHRGRYAHTAESWSDRDAAVRPLLKDHV</sequence>
<dbReference type="InterPro" id="IPR002563">
    <property type="entry name" value="Flavin_Rdtase-like_dom"/>
</dbReference>
<dbReference type="AlphaFoldDB" id="A0A1H4IXG8"/>
<organism evidence="4 5">
    <name type="scientific">Rhodococcus jostii</name>
    <dbReference type="NCBI Taxonomy" id="132919"/>
    <lineage>
        <taxon>Bacteria</taxon>
        <taxon>Bacillati</taxon>
        <taxon>Actinomycetota</taxon>
        <taxon>Actinomycetes</taxon>
        <taxon>Mycobacteriales</taxon>
        <taxon>Nocardiaceae</taxon>
        <taxon>Rhodococcus</taxon>
    </lineage>
</organism>
<dbReference type="RefSeq" id="WP_061042665.1">
    <property type="nucleotide sequence ID" value="NZ_FNTL01000002.1"/>
</dbReference>
<dbReference type="Proteomes" id="UP000183407">
    <property type="component" value="Unassembled WGS sequence"/>
</dbReference>
<dbReference type="Pfam" id="PF01613">
    <property type="entry name" value="Flavin_Reduct"/>
    <property type="match status" value="1"/>
</dbReference>
<dbReference type="PANTHER" id="PTHR30466">
    <property type="entry name" value="FLAVIN REDUCTASE"/>
    <property type="match status" value="1"/>
</dbReference>
<gene>
    <name evidence="4" type="ORF">SAMN04490220_0622</name>
</gene>
<dbReference type="SUPFAM" id="SSF50475">
    <property type="entry name" value="FMN-binding split barrel"/>
    <property type="match status" value="1"/>
</dbReference>
<reference evidence="5" key="1">
    <citation type="submission" date="2016-10" db="EMBL/GenBank/DDBJ databases">
        <authorList>
            <person name="Varghese N."/>
        </authorList>
    </citation>
    <scope>NUCLEOTIDE SEQUENCE [LARGE SCALE GENOMIC DNA]</scope>
    <source>
        <strain evidence="5">DSM 44719</strain>
    </source>
</reference>
<dbReference type="GO" id="GO:0010181">
    <property type="term" value="F:FMN binding"/>
    <property type="evidence" value="ECO:0007669"/>
    <property type="project" value="InterPro"/>
</dbReference>
<protein>
    <submittedName>
        <fullName evidence="4">Flavin reductase like domain-containing protein</fullName>
    </submittedName>
</protein>